<dbReference type="KEGG" id="des:DSOUD_0867"/>
<name>A0A0M4CVD7_9BACT</name>
<dbReference type="Proteomes" id="UP000057158">
    <property type="component" value="Chromosome"/>
</dbReference>
<accession>A0A0M4CVD7</accession>
<dbReference type="PATRIC" id="fig|1603606.3.peg.952"/>
<gene>
    <name evidence="1" type="ORF">DSOUD_0867</name>
</gene>
<protein>
    <submittedName>
        <fullName evidence="1">Uncharacterized protein</fullName>
    </submittedName>
</protein>
<evidence type="ECO:0000313" key="2">
    <source>
        <dbReference type="Proteomes" id="UP000057158"/>
    </source>
</evidence>
<dbReference type="EMBL" id="CP010802">
    <property type="protein sequence ID" value="ALC15654.1"/>
    <property type="molecule type" value="Genomic_DNA"/>
</dbReference>
<sequence length="184" mass="20617">MSDQTIRAAIKARLAAMGPGIGRVHDYERMAVTVKEFIDLFQDPTTKKLFGWEITRRSFRVQKVAMGKWKVVHRYMIRGYYGLNDAAGTEKVINALADTIILNFTRQRIAGTQGDQLPEGKVEQWMFGNVLCHRAEIELPEVAEIVEQLPEDGETDLLAVGLDYYLKAGDDVVDASDEITLSGP</sequence>
<reference evidence="1 2" key="1">
    <citation type="submission" date="2015-07" db="EMBL/GenBank/DDBJ databases">
        <title>Isolation and Genomic Characterization of a Novel Halophilic Metal-Reducing Deltaproteobacterium from the Deep Subsurface.</title>
        <authorList>
            <person name="Badalamenti J.P."/>
            <person name="Summers Z.M."/>
            <person name="Gralnick J.A."/>
            <person name="Bond D.R."/>
        </authorList>
    </citation>
    <scope>NUCLEOTIDE SEQUENCE [LARGE SCALE GENOMIC DNA]</scope>
    <source>
        <strain evidence="1 2">WTL</strain>
    </source>
</reference>
<dbReference type="OrthoDB" id="7376577at2"/>
<organism evidence="1 2">
    <name type="scientific">Desulfuromonas soudanensis</name>
    <dbReference type="NCBI Taxonomy" id="1603606"/>
    <lineage>
        <taxon>Bacteria</taxon>
        <taxon>Pseudomonadati</taxon>
        <taxon>Thermodesulfobacteriota</taxon>
        <taxon>Desulfuromonadia</taxon>
        <taxon>Desulfuromonadales</taxon>
        <taxon>Desulfuromonadaceae</taxon>
        <taxon>Desulfuromonas</taxon>
    </lineage>
</organism>
<dbReference type="AlphaFoldDB" id="A0A0M4CVD7"/>
<keyword evidence="2" id="KW-1185">Reference proteome</keyword>
<dbReference type="STRING" id="1603606.DSOUD_0867"/>
<evidence type="ECO:0000313" key="1">
    <source>
        <dbReference type="EMBL" id="ALC15654.1"/>
    </source>
</evidence>
<proteinExistence type="predicted"/>
<dbReference type="RefSeq" id="WP_053549841.1">
    <property type="nucleotide sequence ID" value="NZ_CP010802.1"/>
</dbReference>